<proteinExistence type="predicted"/>
<feature type="compositionally biased region" description="Polar residues" evidence="1">
    <location>
        <begin position="12"/>
        <end position="25"/>
    </location>
</feature>
<name>A0AAI9TTU8_9PEZI</name>
<evidence type="ECO:0000313" key="2">
    <source>
        <dbReference type="EMBL" id="KAK1445383.1"/>
    </source>
</evidence>
<gene>
    <name evidence="2" type="ORF">CCUS01_12551</name>
</gene>
<dbReference type="EMBL" id="MPDP01000323">
    <property type="protein sequence ID" value="KAK1445383.1"/>
    <property type="molecule type" value="Genomic_DNA"/>
</dbReference>
<dbReference type="Proteomes" id="UP001239213">
    <property type="component" value="Unassembled WGS sequence"/>
</dbReference>
<feature type="region of interest" description="Disordered" evidence="1">
    <location>
        <begin position="1"/>
        <end position="25"/>
    </location>
</feature>
<feature type="compositionally biased region" description="Basic residues" evidence="1">
    <location>
        <begin position="1"/>
        <end position="10"/>
    </location>
</feature>
<comment type="caution">
    <text evidence="2">The sequence shown here is derived from an EMBL/GenBank/DDBJ whole genome shotgun (WGS) entry which is preliminary data.</text>
</comment>
<organism evidence="2 3">
    <name type="scientific">Colletotrichum cuscutae</name>
    <dbReference type="NCBI Taxonomy" id="1209917"/>
    <lineage>
        <taxon>Eukaryota</taxon>
        <taxon>Fungi</taxon>
        <taxon>Dikarya</taxon>
        <taxon>Ascomycota</taxon>
        <taxon>Pezizomycotina</taxon>
        <taxon>Sordariomycetes</taxon>
        <taxon>Hypocreomycetidae</taxon>
        <taxon>Glomerellales</taxon>
        <taxon>Glomerellaceae</taxon>
        <taxon>Colletotrichum</taxon>
        <taxon>Colletotrichum acutatum species complex</taxon>
    </lineage>
</organism>
<reference evidence="2" key="1">
    <citation type="submission" date="2016-11" db="EMBL/GenBank/DDBJ databases">
        <title>The genome sequence of Colletotrichum cuscutae.</title>
        <authorList>
            <person name="Baroncelli R."/>
        </authorList>
    </citation>
    <scope>NUCLEOTIDE SEQUENCE</scope>
    <source>
        <strain evidence="2">IMI 304802</strain>
    </source>
</reference>
<protein>
    <submittedName>
        <fullName evidence="2">Uncharacterized protein</fullName>
    </submittedName>
</protein>
<evidence type="ECO:0000256" key="1">
    <source>
        <dbReference type="SAM" id="MobiDB-lite"/>
    </source>
</evidence>
<accession>A0AAI9TTU8</accession>
<feature type="region of interest" description="Disordered" evidence="1">
    <location>
        <begin position="65"/>
        <end position="85"/>
    </location>
</feature>
<keyword evidence="3" id="KW-1185">Reference proteome</keyword>
<sequence>MVKVEKRHLHQNAEQSLVSKRLTPQNGRQCHVTGRVIRPAPAMLRRKTSCLLSGDSSLRTIGRRRGDITSCGSSPDHSSSDCEGTVRPRRPRYCLFRVTSSHIFLPAYFLPNLPYKRWKSSQGNDPNSCKTYRQCQSPVHVSALRQWLTWRFREALAIADVYFSIYRMTEARTCTMGYGNARISGTALSLMNLRMKKKKRLSVEAFRRIGSLFSSTSGSGFLDDRHNTTRGDGPTRWARFCFSIDPLRDFTHDFSWNIANIIDKFEIRWLSTSDEGGAAVGIRKLISTLWNTAKKKDLRARRLATRSSGLHNSHLQHDLVPLYICKRVWQCRMDIILDGIESFVTPSFHSSLIVRIHRQHHVHLEELFLTLINQEAFDFCSFFHSLILFIHFGRAFIFEP</sequence>
<evidence type="ECO:0000313" key="3">
    <source>
        <dbReference type="Proteomes" id="UP001239213"/>
    </source>
</evidence>
<dbReference type="AlphaFoldDB" id="A0AAI9TTU8"/>